<accession>A0ABW2WHP8</accession>
<dbReference type="InterPro" id="IPR052209">
    <property type="entry name" value="CbiZ"/>
</dbReference>
<keyword evidence="2" id="KW-1185">Reference proteome</keyword>
<dbReference type="RefSeq" id="WP_381616759.1">
    <property type="nucleotide sequence ID" value="NZ_JBHTEB010000001.1"/>
</dbReference>
<proteinExistence type="predicted"/>
<reference evidence="2" key="1">
    <citation type="journal article" date="2019" name="Int. J. Syst. Evol. Microbiol.">
        <title>The Global Catalogue of Microorganisms (GCM) 10K type strain sequencing project: providing services to taxonomists for standard genome sequencing and annotation.</title>
        <authorList>
            <consortium name="The Broad Institute Genomics Platform"/>
            <consortium name="The Broad Institute Genome Sequencing Center for Infectious Disease"/>
            <person name="Wu L."/>
            <person name="Ma J."/>
        </authorList>
    </citation>
    <scope>NUCLEOTIDE SEQUENCE [LARGE SCALE GENOMIC DNA]</scope>
    <source>
        <strain evidence="2">CGMCC 4.7400</strain>
    </source>
</reference>
<evidence type="ECO:0000313" key="1">
    <source>
        <dbReference type="EMBL" id="MFD0318938.1"/>
    </source>
</evidence>
<organism evidence="1 2">
    <name type="scientific">Streptomyces flavalbus</name>
    <dbReference type="NCBI Taxonomy" id="2665155"/>
    <lineage>
        <taxon>Bacteria</taxon>
        <taxon>Bacillati</taxon>
        <taxon>Actinomycetota</taxon>
        <taxon>Actinomycetes</taxon>
        <taxon>Kitasatosporales</taxon>
        <taxon>Streptomycetaceae</taxon>
        <taxon>Streptomyces</taxon>
    </lineage>
</organism>
<evidence type="ECO:0000313" key="2">
    <source>
        <dbReference type="Proteomes" id="UP001597023"/>
    </source>
</evidence>
<dbReference type="EMBL" id="JBHTEB010000001">
    <property type="protein sequence ID" value="MFD0318938.1"/>
    <property type="molecule type" value="Genomic_DNA"/>
</dbReference>
<sequence length="227" mass="22941">MTALVPPPRSVPGGHLPVRCLPRREDGETLHTLVWSPGPGHRMISNAVLGGGIGERAWVLNAQVAHGYRRTDPDRHLAELATGLGLRTAGVGLMTAADVTAYGHARDGGVEAVVTAGVNVRGWAASAAEGTAAPAAPGTINIVVALPVPLTDAALVNAVATATEAKVQALLDAGLDCSGTPTDAVCVAAPVSGAGTQRFAGPRSLWGARLARAVHRAVRAALPAAPR</sequence>
<dbReference type="InterPro" id="IPR002808">
    <property type="entry name" value="AdoCbi_amidolase"/>
</dbReference>
<gene>
    <name evidence="1" type="ORF">ACFQZ6_32930</name>
</gene>
<protein>
    <submittedName>
        <fullName evidence="1">Adenosylcobinamide amidohydrolase</fullName>
    </submittedName>
</protein>
<dbReference type="Pfam" id="PF01955">
    <property type="entry name" value="CbiZ"/>
    <property type="match status" value="1"/>
</dbReference>
<dbReference type="Proteomes" id="UP001597023">
    <property type="component" value="Unassembled WGS sequence"/>
</dbReference>
<dbReference type="PANTHER" id="PTHR35336">
    <property type="entry name" value="ADENOSYLCOBINAMIDE AMIDOHYDROLASE"/>
    <property type="match status" value="1"/>
</dbReference>
<name>A0ABW2WHP8_9ACTN</name>
<comment type="caution">
    <text evidence="1">The sequence shown here is derived from an EMBL/GenBank/DDBJ whole genome shotgun (WGS) entry which is preliminary data.</text>
</comment>
<dbReference type="PANTHER" id="PTHR35336:SF5">
    <property type="entry name" value="ADENOSYLCOBINAMIDE AMIDOHYDROLASE"/>
    <property type="match status" value="1"/>
</dbReference>